<keyword evidence="18" id="KW-1185">Reference proteome</keyword>
<dbReference type="InterPro" id="IPR001079">
    <property type="entry name" value="Galectin_CRD"/>
</dbReference>
<evidence type="ECO:0000256" key="10">
    <source>
        <dbReference type="ARBA" id="ARBA00023034"/>
    </source>
</evidence>
<dbReference type="PANTHER" id="PTHR11214">
    <property type="entry name" value="BETA-1,3-N-ACETYLGLUCOSAMINYLTRANSFERASE"/>
    <property type="match status" value="1"/>
</dbReference>
<dbReference type="CDD" id="cd00070">
    <property type="entry name" value="GLECT"/>
    <property type="match status" value="1"/>
</dbReference>
<dbReference type="FunFam" id="2.60.120.200:FF:000199">
    <property type="entry name" value="Hydroxyproline O-galactosyltransferase GALT4"/>
    <property type="match status" value="1"/>
</dbReference>
<organism evidence="17 18">
    <name type="scientific">Oryza glaberrima</name>
    <name type="common">African rice</name>
    <dbReference type="NCBI Taxonomy" id="4538"/>
    <lineage>
        <taxon>Eukaryota</taxon>
        <taxon>Viridiplantae</taxon>
        <taxon>Streptophyta</taxon>
        <taxon>Embryophyta</taxon>
        <taxon>Tracheophyta</taxon>
        <taxon>Spermatophyta</taxon>
        <taxon>Magnoliopsida</taxon>
        <taxon>Liliopsida</taxon>
        <taxon>Poales</taxon>
        <taxon>Poaceae</taxon>
        <taxon>BOP clade</taxon>
        <taxon>Oryzoideae</taxon>
        <taxon>Oryzeae</taxon>
        <taxon>Oryzinae</taxon>
        <taxon>Oryza</taxon>
    </lineage>
</organism>
<dbReference type="Pfam" id="PF00337">
    <property type="entry name" value="Gal-bind_lectin"/>
    <property type="match status" value="1"/>
</dbReference>
<evidence type="ECO:0000256" key="14">
    <source>
        <dbReference type="ARBA" id="ARBA00059439"/>
    </source>
</evidence>
<keyword evidence="7" id="KW-0812">Transmembrane</keyword>
<evidence type="ECO:0000313" key="18">
    <source>
        <dbReference type="Proteomes" id="UP000007306"/>
    </source>
</evidence>
<comment type="function">
    <text evidence="14">Possesses hydroxyproline O-galactosyltransferase activity. Transfers galactose from UDP-galactose to hydroxyproline residues in the arabinogalactan proteins (AGPs). Is specific for AGPs containing non-contiguous peptidyl hydroxyproline residues. Utilizes UDP-galactose solely as sugar donor. The addition of galactose onto the peptidyl hydroxyproline residues in AGP core proteins represents the first committed step in arabinogalactan polysaccharide addition. AGP glycans play essential roles in both vegetative and reproductive plant growth.</text>
</comment>
<evidence type="ECO:0000256" key="6">
    <source>
        <dbReference type="ARBA" id="ARBA00022679"/>
    </source>
</evidence>
<evidence type="ECO:0000256" key="4">
    <source>
        <dbReference type="ARBA" id="ARBA00008661"/>
    </source>
</evidence>
<name>I1PGG0_ORYGL</name>
<dbReference type="SMART" id="SM00908">
    <property type="entry name" value="Gal-bind_lectin"/>
    <property type="match status" value="1"/>
</dbReference>
<evidence type="ECO:0000256" key="15">
    <source>
        <dbReference type="SAM" id="MobiDB-lite"/>
    </source>
</evidence>
<keyword evidence="11" id="KW-0472">Membrane</keyword>
<dbReference type="SUPFAM" id="SSF49899">
    <property type="entry name" value="Concanavalin A-like lectins/glucanases"/>
    <property type="match status" value="1"/>
</dbReference>
<reference evidence="17" key="1">
    <citation type="submission" date="2015-06" db="UniProtKB">
        <authorList>
            <consortium name="EnsemblPlants"/>
        </authorList>
    </citation>
    <scope>IDENTIFICATION</scope>
</reference>
<comment type="cofactor">
    <cofactor evidence="1">
        <name>Mn(2+)</name>
        <dbReference type="ChEBI" id="CHEBI:29035"/>
    </cofactor>
</comment>
<feature type="domain" description="Galectin" evidence="16">
    <location>
        <begin position="107"/>
        <end position="317"/>
    </location>
</feature>
<keyword evidence="8" id="KW-0735">Signal-anchor</keyword>
<dbReference type="FunFam" id="2.60.120.200:FF:000071">
    <property type="entry name" value="Hydroxyproline O-galactosyltransferase GALT2"/>
    <property type="match status" value="1"/>
</dbReference>
<accession>I1PGG0</accession>
<dbReference type="eggNOG" id="KOG2287">
    <property type="taxonomic scope" value="Eukaryota"/>
</dbReference>
<evidence type="ECO:0000256" key="7">
    <source>
        <dbReference type="ARBA" id="ARBA00022692"/>
    </source>
</evidence>
<evidence type="ECO:0000256" key="1">
    <source>
        <dbReference type="ARBA" id="ARBA00001936"/>
    </source>
</evidence>
<evidence type="ECO:0000256" key="2">
    <source>
        <dbReference type="ARBA" id="ARBA00004323"/>
    </source>
</evidence>
<keyword evidence="6" id="KW-0808">Transferase</keyword>
<dbReference type="GO" id="GO:0000139">
    <property type="term" value="C:Golgi membrane"/>
    <property type="evidence" value="ECO:0007669"/>
    <property type="project" value="UniProtKB-SubCell"/>
</dbReference>
<dbReference type="GO" id="GO:0030246">
    <property type="term" value="F:carbohydrate binding"/>
    <property type="evidence" value="ECO:0007669"/>
    <property type="project" value="InterPro"/>
</dbReference>
<feature type="region of interest" description="Disordered" evidence="15">
    <location>
        <begin position="1"/>
        <end position="29"/>
    </location>
</feature>
<keyword evidence="12" id="KW-0325">Glycoprotein</keyword>
<dbReference type="PROSITE" id="PS51304">
    <property type="entry name" value="GALECTIN"/>
    <property type="match status" value="1"/>
</dbReference>
<sequence length="594" mass="67060">SGERGRGSAPARPLKRPHRETLSAAGRSSRRLPGIVSGLDLRRLNATRSGSLRKVAAEAAAAGARVFSELQTLAGTVTELDATGEEERSRCPHSIVLTGDEFRVKGRTVELPCGLTLGSYITVAATPRAAHADRDPKITLVREGDEPIMVSQFMMELQGLKTVDGEDPPRILHFNPRLRGDWSGKPVIEQNTCYRMQWGTSLRCEGWRSRADEETVDGMVKCEKWIRDDEERSEQSKTSWWLNRLIGRTKKVSVDWPYPFVEDRMFVLTLTAGLEGYHVNVDGRHATSFPYRTGFVLEDATGLSLNGDLDVQSVFAGTLPTAHPSFSPQKHLEMLPIWQAPPLPDEPIEIFIGILSAGNHFAERMAVRKTWMSAAQKSSNVVARFFVALNGRKEVNAELKKEAEFFGDIVIVPFMDSYDLVVLKTVAICEYGVRVVSARYIMKCDDDNFVRLESVKDELKKIPRGKSLYVGNMNYHHKPLRTGKWAVTYEEWPEEDYPTYANGPGYVISSDIAASIVSEFTAHKLRLFKMEDVSMGMWVERFNNTRHVQYVHSIKFCQFGCIDDYYTAHYQSPRQMLCLWDKLQSGKAQCCNMR</sequence>
<dbReference type="GO" id="GO:0010405">
    <property type="term" value="P:arabinogalactan protein metabolic process"/>
    <property type="evidence" value="ECO:0007669"/>
    <property type="project" value="UniProtKB-ARBA"/>
</dbReference>
<dbReference type="AlphaFoldDB" id="I1PGG0"/>
<keyword evidence="13" id="KW-0464">Manganese</keyword>
<comment type="similarity">
    <text evidence="4">Belongs to the glycosyltransferase 31 family.</text>
</comment>
<comment type="subcellular location">
    <subcellularLocation>
        <location evidence="2">Golgi apparatus membrane</location>
        <topology evidence="2">Single-pass type II membrane protein</topology>
    </subcellularLocation>
</comment>
<reference evidence="17 18" key="2">
    <citation type="submission" date="2018-04" db="EMBL/GenBank/DDBJ databases">
        <title>OglaRS2 (Oryza glaberrima Reference Sequence Version 2).</title>
        <authorList>
            <person name="Zhang J."/>
            <person name="Kudrna D."/>
            <person name="Lee S."/>
            <person name="Talag J."/>
            <person name="Rajasekar S."/>
            <person name="Wing R.A."/>
        </authorList>
    </citation>
    <scope>NUCLEOTIDE SEQUENCE [LARGE SCALE GENOMIC DNA]</scope>
    <source>
        <strain evidence="17 18">cv. IRGC 96717</strain>
    </source>
</reference>
<protein>
    <recommendedName>
        <fullName evidence="16">Galectin domain-containing protein</fullName>
    </recommendedName>
</protein>
<evidence type="ECO:0000259" key="16">
    <source>
        <dbReference type="PROSITE" id="PS51304"/>
    </source>
</evidence>
<dbReference type="Proteomes" id="UP000007306">
    <property type="component" value="Chromosome 3"/>
</dbReference>
<keyword evidence="10" id="KW-0333">Golgi apparatus</keyword>
<dbReference type="STRING" id="4538.I1PGG0"/>
<dbReference type="Gene3D" id="2.60.120.200">
    <property type="match status" value="1"/>
</dbReference>
<dbReference type="InterPro" id="IPR013320">
    <property type="entry name" value="ConA-like_dom_sf"/>
</dbReference>
<dbReference type="OMA" id="HVQYVHS"/>
<dbReference type="Pfam" id="PF01762">
    <property type="entry name" value="Galactosyl_T"/>
    <property type="match status" value="1"/>
</dbReference>
<dbReference type="FunFam" id="3.90.550.50:FF:000005">
    <property type="entry name" value="Hydroxyproline O-galactosyltransferase"/>
    <property type="match status" value="1"/>
</dbReference>
<evidence type="ECO:0000256" key="5">
    <source>
        <dbReference type="ARBA" id="ARBA00022676"/>
    </source>
</evidence>
<dbReference type="EnsemblPlants" id="ORGLA03G0345600.1">
    <property type="protein sequence ID" value="ORGLA03G0345600.1"/>
    <property type="gene ID" value="ORGLA03G0345600"/>
</dbReference>
<evidence type="ECO:0000256" key="3">
    <source>
        <dbReference type="ARBA" id="ARBA00004922"/>
    </source>
</evidence>
<dbReference type="UniPathway" id="UPA00378"/>
<keyword evidence="5" id="KW-0328">Glycosyltransferase</keyword>
<evidence type="ECO:0000256" key="11">
    <source>
        <dbReference type="ARBA" id="ARBA00023136"/>
    </source>
</evidence>
<dbReference type="GO" id="GO:1990714">
    <property type="term" value="F:hydroxyproline O-galactosyltransferase activity"/>
    <property type="evidence" value="ECO:0007669"/>
    <property type="project" value="TreeGrafter"/>
</dbReference>
<dbReference type="PANTHER" id="PTHR11214:SF286">
    <property type="entry name" value="HYDROXYPROLINE O-GALACTOSYLTRANSFERASE GALT4"/>
    <property type="match status" value="1"/>
</dbReference>
<dbReference type="HOGENOM" id="CLU_017063_2_0_1"/>
<comment type="pathway">
    <text evidence="3">Protein modification; protein glycosylation.</text>
</comment>
<evidence type="ECO:0000256" key="8">
    <source>
        <dbReference type="ARBA" id="ARBA00022968"/>
    </source>
</evidence>
<dbReference type="Gramene" id="ORGLA03G0345600.1">
    <property type="protein sequence ID" value="ORGLA03G0345600.1"/>
    <property type="gene ID" value="ORGLA03G0345600"/>
</dbReference>
<evidence type="ECO:0000256" key="9">
    <source>
        <dbReference type="ARBA" id="ARBA00022989"/>
    </source>
</evidence>
<evidence type="ECO:0000256" key="12">
    <source>
        <dbReference type="ARBA" id="ARBA00023180"/>
    </source>
</evidence>
<dbReference type="InterPro" id="IPR002659">
    <property type="entry name" value="Glyco_trans_31"/>
</dbReference>
<dbReference type="Gene3D" id="3.90.550.50">
    <property type="match status" value="1"/>
</dbReference>
<proteinExistence type="inferred from homology"/>
<evidence type="ECO:0000256" key="13">
    <source>
        <dbReference type="ARBA" id="ARBA00023211"/>
    </source>
</evidence>
<evidence type="ECO:0000313" key="17">
    <source>
        <dbReference type="EnsemblPlants" id="ORGLA03G0345600.1"/>
    </source>
</evidence>
<keyword evidence="9" id="KW-1133">Transmembrane helix</keyword>